<dbReference type="EMBL" id="JAGMUV010000036">
    <property type="protein sequence ID" value="KAH7113044.1"/>
    <property type="molecule type" value="Genomic_DNA"/>
</dbReference>
<dbReference type="AlphaFoldDB" id="A0A9P9IAY2"/>
<feature type="transmembrane region" description="Helical" evidence="7">
    <location>
        <begin position="128"/>
        <end position="148"/>
    </location>
</feature>
<evidence type="ECO:0000256" key="4">
    <source>
        <dbReference type="ARBA" id="ARBA00023136"/>
    </source>
</evidence>
<dbReference type="PANTHER" id="PTHR33048:SF166">
    <property type="entry name" value="PTH11-LIKE INTEGRAL MEMBRANE PROTEIN"/>
    <property type="match status" value="1"/>
</dbReference>
<comment type="similarity">
    <text evidence="5">Belongs to the SAT4 family.</text>
</comment>
<accession>A0A9P9IAY2</accession>
<dbReference type="Proteomes" id="UP000738349">
    <property type="component" value="Unassembled WGS sequence"/>
</dbReference>
<keyword evidence="2 7" id="KW-0812">Transmembrane</keyword>
<comment type="caution">
    <text evidence="9">The sequence shown here is derived from an EMBL/GenBank/DDBJ whole genome shotgun (WGS) entry which is preliminary data.</text>
</comment>
<feature type="region of interest" description="Disordered" evidence="6">
    <location>
        <begin position="287"/>
        <end position="311"/>
    </location>
</feature>
<keyword evidence="3 7" id="KW-1133">Transmembrane helix</keyword>
<evidence type="ECO:0000256" key="7">
    <source>
        <dbReference type="SAM" id="Phobius"/>
    </source>
</evidence>
<feature type="domain" description="Rhodopsin" evidence="8">
    <location>
        <begin position="34"/>
        <end position="274"/>
    </location>
</feature>
<gene>
    <name evidence="9" type="ORF">EDB81DRAFT_768166</name>
</gene>
<dbReference type="Pfam" id="PF20684">
    <property type="entry name" value="Fung_rhodopsin"/>
    <property type="match status" value="1"/>
</dbReference>
<dbReference type="PANTHER" id="PTHR33048">
    <property type="entry name" value="PTH11-LIKE INTEGRAL MEMBRANE PROTEIN (AFU_ORTHOLOGUE AFUA_5G11245)"/>
    <property type="match status" value="1"/>
</dbReference>
<dbReference type="InterPro" id="IPR049326">
    <property type="entry name" value="Rhodopsin_dom_fungi"/>
</dbReference>
<evidence type="ECO:0000256" key="5">
    <source>
        <dbReference type="ARBA" id="ARBA00038359"/>
    </source>
</evidence>
<evidence type="ECO:0000256" key="3">
    <source>
        <dbReference type="ARBA" id="ARBA00022989"/>
    </source>
</evidence>
<sequence>MADDLSPEGTTSRGHIVFNVNVALIVITSVIVLARLYVRRFMTKALGLDDILTIISFVLCIAGSVIEIAQVKYGSGTPIQYISKEDLNVFFTLLAIGELLYFLSSGFVRLSILAFLPRLSRERFFMRWVWVFGVVIVGTSLAGFFFILTECKPIGDLFKPGKPNRDCISKDREAHLMWAHAILGICIDIVLFGLPILVIRRNMKSSTKTIKVILVFCVGLFAIITGIVRFAFVVTTDFATNTTYKTVRVSTWTMTEVHVGLWCGCFPALQPLLRLVSYKVGLRSGLDSTSKKTTHGTGTHAQPRSDWPGTNGYFKQHSDIDRDGDGASQRVIVSGGDSTTEYVGLDEVDKGVMLRTDVVIKVEEGVHTRERHEVKTTWDAV</sequence>
<organism evidence="9 10">
    <name type="scientific">Dactylonectria macrodidyma</name>
    <dbReference type="NCBI Taxonomy" id="307937"/>
    <lineage>
        <taxon>Eukaryota</taxon>
        <taxon>Fungi</taxon>
        <taxon>Dikarya</taxon>
        <taxon>Ascomycota</taxon>
        <taxon>Pezizomycotina</taxon>
        <taxon>Sordariomycetes</taxon>
        <taxon>Hypocreomycetidae</taxon>
        <taxon>Hypocreales</taxon>
        <taxon>Nectriaceae</taxon>
        <taxon>Dactylonectria</taxon>
    </lineage>
</organism>
<feature type="transmembrane region" description="Helical" evidence="7">
    <location>
        <begin position="178"/>
        <end position="200"/>
    </location>
</feature>
<keyword evidence="10" id="KW-1185">Reference proteome</keyword>
<evidence type="ECO:0000259" key="8">
    <source>
        <dbReference type="Pfam" id="PF20684"/>
    </source>
</evidence>
<protein>
    <recommendedName>
        <fullName evidence="8">Rhodopsin domain-containing protein</fullName>
    </recommendedName>
</protein>
<proteinExistence type="inferred from homology"/>
<evidence type="ECO:0000256" key="6">
    <source>
        <dbReference type="SAM" id="MobiDB-lite"/>
    </source>
</evidence>
<evidence type="ECO:0000256" key="2">
    <source>
        <dbReference type="ARBA" id="ARBA00022692"/>
    </source>
</evidence>
<dbReference type="GO" id="GO:0016020">
    <property type="term" value="C:membrane"/>
    <property type="evidence" value="ECO:0007669"/>
    <property type="project" value="UniProtKB-SubCell"/>
</dbReference>
<name>A0A9P9IAY2_9HYPO</name>
<evidence type="ECO:0000313" key="9">
    <source>
        <dbReference type="EMBL" id="KAH7113044.1"/>
    </source>
</evidence>
<dbReference type="OrthoDB" id="5413793at2759"/>
<evidence type="ECO:0000313" key="10">
    <source>
        <dbReference type="Proteomes" id="UP000738349"/>
    </source>
</evidence>
<comment type="subcellular location">
    <subcellularLocation>
        <location evidence="1">Membrane</location>
        <topology evidence="1">Multi-pass membrane protein</topology>
    </subcellularLocation>
</comment>
<feature type="transmembrane region" description="Helical" evidence="7">
    <location>
        <begin position="16"/>
        <end position="38"/>
    </location>
</feature>
<feature type="transmembrane region" description="Helical" evidence="7">
    <location>
        <begin position="50"/>
        <end position="69"/>
    </location>
</feature>
<feature type="transmembrane region" description="Helical" evidence="7">
    <location>
        <begin position="212"/>
        <end position="232"/>
    </location>
</feature>
<dbReference type="InterPro" id="IPR052337">
    <property type="entry name" value="SAT4-like"/>
</dbReference>
<evidence type="ECO:0000256" key="1">
    <source>
        <dbReference type="ARBA" id="ARBA00004141"/>
    </source>
</evidence>
<keyword evidence="4 7" id="KW-0472">Membrane</keyword>
<reference evidence="9" key="1">
    <citation type="journal article" date="2021" name="Nat. Commun.">
        <title>Genetic determinants of endophytism in the Arabidopsis root mycobiome.</title>
        <authorList>
            <person name="Mesny F."/>
            <person name="Miyauchi S."/>
            <person name="Thiergart T."/>
            <person name="Pickel B."/>
            <person name="Atanasova L."/>
            <person name="Karlsson M."/>
            <person name="Huettel B."/>
            <person name="Barry K.W."/>
            <person name="Haridas S."/>
            <person name="Chen C."/>
            <person name="Bauer D."/>
            <person name="Andreopoulos W."/>
            <person name="Pangilinan J."/>
            <person name="LaButti K."/>
            <person name="Riley R."/>
            <person name="Lipzen A."/>
            <person name="Clum A."/>
            <person name="Drula E."/>
            <person name="Henrissat B."/>
            <person name="Kohler A."/>
            <person name="Grigoriev I.V."/>
            <person name="Martin F.M."/>
            <person name="Hacquard S."/>
        </authorList>
    </citation>
    <scope>NUCLEOTIDE SEQUENCE</scope>
    <source>
        <strain evidence="9">MPI-CAGE-AT-0147</strain>
    </source>
</reference>
<feature type="transmembrane region" description="Helical" evidence="7">
    <location>
        <begin position="89"/>
        <end position="116"/>
    </location>
</feature>